<dbReference type="InterPro" id="IPR027417">
    <property type="entry name" value="P-loop_NTPase"/>
</dbReference>
<gene>
    <name evidence="11" type="ORF">WJX74_001664</name>
</gene>
<evidence type="ECO:0000256" key="3">
    <source>
        <dbReference type="ARBA" id="ARBA00022801"/>
    </source>
</evidence>
<dbReference type="GO" id="GO:0005694">
    <property type="term" value="C:chromosome"/>
    <property type="evidence" value="ECO:0007669"/>
    <property type="project" value="TreeGrafter"/>
</dbReference>
<dbReference type="InterPro" id="IPR011545">
    <property type="entry name" value="DEAD/DEAH_box_helicase_dom"/>
</dbReference>
<comment type="caution">
    <text evidence="11">The sequence shown here is derived from an EMBL/GenBank/DDBJ whole genome shotgun (WGS) entry which is preliminary data.</text>
</comment>
<dbReference type="PANTHER" id="PTHR13710">
    <property type="entry name" value="DNA HELICASE RECQ FAMILY MEMBER"/>
    <property type="match status" value="1"/>
</dbReference>
<evidence type="ECO:0000256" key="2">
    <source>
        <dbReference type="ARBA" id="ARBA00022741"/>
    </source>
</evidence>
<dbReference type="InterPro" id="IPR032284">
    <property type="entry name" value="RecQ_Zn-bd"/>
</dbReference>
<dbReference type="GO" id="GO:0009378">
    <property type="term" value="F:four-way junction helicase activity"/>
    <property type="evidence" value="ECO:0007669"/>
    <property type="project" value="TreeGrafter"/>
</dbReference>
<dbReference type="InterPro" id="IPR014001">
    <property type="entry name" value="Helicase_ATP-bd"/>
</dbReference>
<keyword evidence="2 7" id="KW-0547">Nucleotide-binding</keyword>
<dbReference type="GO" id="GO:0005634">
    <property type="term" value="C:nucleus"/>
    <property type="evidence" value="ECO:0007669"/>
    <property type="project" value="UniProtKB-SubCell"/>
</dbReference>
<protein>
    <recommendedName>
        <fullName evidence="7">ATP-dependent DNA helicase</fullName>
        <ecNumber evidence="7">5.6.2.4</ecNumber>
    </recommendedName>
</protein>
<dbReference type="NCBIfam" id="TIGR00614">
    <property type="entry name" value="recQ_fam"/>
    <property type="match status" value="1"/>
</dbReference>
<dbReference type="GO" id="GO:0005524">
    <property type="term" value="F:ATP binding"/>
    <property type="evidence" value="ECO:0007669"/>
    <property type="project" value="UniProtKB-KW"/>
</dbReference>
<reference evidence="11 12" key="1">
    <citation type="journal article" date="2024" name="Nat. Commun.">
        <title>Phylogenomics reveals the evolutionary origins of lichenization in chlorophyte algae.</title>
        <authorList>
            <person name="Puginier C."/>
            <person name="Libourel C."/>
            <person name="Otte J."/>
            <person name="Skaloud P."/>
            <person name="Haon M."/>
            <person name="Grisel S."/>
            <person name="Petersen M."/>
            <person name="Berrin J.G."/>
            <person name="Delaux P.M."/>
            <person name="Dal Grande F."/>
            <person name="Keller J."/>
        </authorList>
    </citation>
    <scope>NUCLEOTIDE SEQUENCE [LARGE SCALE GENOMIC DNA]</scope>
    <source>
        <strain evidence="11 12">SAG 2145</strain>
    </source>
</reference>
<dbReference type="Gene3D" id="3.40.50.300">
    <property type="entry name" value="P-loop containing nucleotide triphosphate hydrolases"/>
    <property type="match status" value="2"/>
</dbReference>
<dbReference type="Pfam" id="PF00271">
    <property type="entry name" value="Helicase_C"/>
    <property type="match status" value="1"/>
</dbReference>
<feature type="region of interest" description="Disordered" evidence="8">
    <location>
        <begin position="557"/>
        <end position="593"/>
    </location>
</feature>
<comment type="subcellular location">
    <subcellularLocation>
        <location evidence="7">Nucleus</location>
    </subcellularLocation>
</comment>
<evidence type="ECO:0000256" key="8">
    <source>
        <dbReference type="SAM" id="MobiDB-lite"/>
    </source>
</evidence>
<dbReference type="EC" id="5.6.2.4" evidence="7"/>
<comment type="similarity">
    <text evidence="1 7">Belongs to the helicase family. RecQ subfamily.</text>
</comment>
<dbReference type="GO" id="GO:0043138">
    <property type="term" value="F:3'-5' DNA helicase activity"/>
    <property type="evidence" value="ECO:0007669"/>
    <property type="project" value="UniProtKB-EC"/>
</dbReference>
<feature type="domain" description="Helicase C-terminal" evidence="10">
    <location>
        <begin position="235"/>
        <end position="382"/>
    </location>
</feature>
<evidence type="ECO:0000259" key="10">
    <source>
        <dbReference type="PROSITE" id="PS51194"/>
    </source>
</evidence>
<dbReference type="Pfam" id="PF00270">
    <property type="entry name" value="DEAD"/>
    <property type="match status" value="1"/>
</dbReference>
<keyword evidence="3 7" id="KW-0378">Hydrolase</keyword>
<comment type="catalytic activity">
    <reaction evidence="6 7">
        <text>Couples ATP hydrolysis with the unwinding of duplex DNA by translocating in the 3'-5' direction.</text>
        <dbReference type="EC" id="5.6.2.4"/>
    </reaction>
</comment>
<dbReference type="PROSITE" id="PS51192">
    <property type="entry name" value="HELICASE_ATP_BIND_1"/>
    <property type="match status" value="1"/>
</dbReference>
<evidence type="ECO:0000256" key="4">
    <source>
        <dbReference type="ARBA" id="ARBA00022806"/>
    </source>
</evidence>
<evidence type="ECO:0000259" key="9">
    <source>
        <dbReference type="PROSITE" id="PS51192"/>
    </source>
</evidence>
<evidence type="ECO:0000313" key="11">
    <source>
        <dbReference type="EMBL" id="KAK9825500.1"/>
    </source>
</evidence>
<sequence>MDLGALPVELVAILRQHWGHQGFRPLQLQALQATLQGKDSLVILPTGGGKSILYQLPPLTKTYALSVVVTPLLALAMDQVNRCEEVTIEACTWNSETSETTKQMISKDILAGEPSYKLLYTTPESLRHPALREALLAAASNGCLMSFAIDEAHCVAEWGHNFRPAYLQLSTLKDDFPSIPIAAFTATATHEVQRSISETLQLRNPVKLQGSFNRSNIKYQVRCKEIINDGTPDAILKDLVSFLQAQEGSGIVYAHLRATCDWVASALIDADIDAAAYHAGKSTHVRRSIQQDWVDGSLTCVVATIAFGLGIDKPDCRYVVHWNPSSSLEGFYQESGRAGRDGQPCTSVLYASTQDMADLHKLEKGTRRGAVQAVNEYALAPGCRRKKLLSFFGEKDHRCSPQDQPCDFCQDPHSVTSALQKQDAAVATKSVAAACRMAGHSAARASQRALGEASDDPPDPVLAGLTRCPESVLPAQQPKRIAPPAAWSCALSGSRPVPNDLLPLGHHAGILSHTDTAQQGVLEDSPVLIDSPHGRATARDRALKDRNAWQAPALSMGSGRVGAVHGSKPINISSSSSSSKSCGSRSEPNAIGILAKPMMKRIKRGGFVAPRKA</sequence>
<dbReference type="GO" id="GO:0003676">
    <property type="term" value="F:nucleic acid binding"/>
    <property type="evidence" value="ECO:0007669"/>
    <property type="project" value="InterPro"/>
</dbReference>
<dbReference type="PANTHER" id="PTHR13710:SF155">
    <property type="entry name" value="ATP-DEPENDENT DNA HELICASE Q-LIKE 3"/>
    <property type="match status" value="1"/>
</dbReference>
<dbReference type="Proteomes" id="UP001438707">
    <property type="component" value="Unassembled WGS sequence"/>
</dbReference>
<dbReference type="GO" id="GO:0000724">
    <property type="term" value="P:double-strand break repair via homologous recombination"/>
    <property type="evidence" value="ECO:0007669"/>
    <property type="project" value="TreeGrafter"/>
</dbReference>
<dbReference type="GO" id="GO:0016787">
    <property type="term" value="F:hydrolase activity"/>
    <property type="evidence" value="ECO:0007669"/>
    <property type="project" value="UniProtKB-KW"/>
</dbReference>
<evidence type="ECO:0000313" key="12">
    <source>
        <dbReference type="Proteomes" id="UP001438707"/>
    </source>
</evidence>
<dbReference type="AlphaFoldDB" id="A0AAW1QW44"/>
<comment type="catalytic activity">
    <reaction evidence="7">
        <text>ATP + H2O = ADP + phosphate + H(+)</text>
        <dbReference type="Rhea" id="RHEA:13065"/>
        <dbReference type="ChEBI" id="CHEBI:15377"/>
        <dbReference type="ChEBI" id="CHEBI:15378"/>
        <dbReference type="ChEBI" id="CHEBI:30616"/>
        <dbReference type="ChEBI" id="CHEBI:43474"/>
        <dbReference type="ChEBI" id="CHEBI:456216"/>
    </reaction>
</comment>
<dbReference type="PROSITE" id="PS51194">
    <property type="entry name" value="HELICASE_CTER"/>
    <property type="match status" value="1"/>
</dbReference>
<dbReference type="SUPFAM" id="SSF52540">
    <property type="entry name" value="P-loop containing nucleoside triphosphate hydrolases"/>
    <property type="match status" value="1"/>
</dbReference>
<organism evidence="11 12">
    <name type="scientific">Apatococcus lobatus</name>
    <dbReference type="NCBI Taxonomy" id="904363"/>
    <lineage>
        <taxon>Eukaryota</taxon>
        <taxon>Viridiplantae</taxon>
        <taxon>Chlorophyta</taxon>
        <taxon>core chlorophytes</taxon>
        <taxon>Trebouxiophyceae</taxon>
        <taxon>Chlorellales</taxon>
        <taxon>Chlorellaceae</taxon>
        <taxon>Apatococcus</taxon>
    </lineage>
</organism>
<evidence type="ECO:0000256" key="5">
    <source>
        <dbReference type="ARBA" id="ARBA00022840"/>
    </source>
</evidence>
<dbReference type="GO" id="GO:0005737">
    <property type="term" value="C:cytoplasm"/>
    <property type="evidence" value="ECO:0007669"/>
    <property type="project" value="TreeGrafter"/>
</dbReference>
<keyword evidence="4 7" id="KW-0347">Helicase</keyword>
<dbReference type="Pfam" id="PF16124">
    <property type="entry name" value="RecQ_Zn_bind"/>
    <property type="match status" value="1"/>
</dbReference>
<name>A0AAW1QW44_9CHLO</name>
<evidence type="ECO:0000256" key="7">
    <source>
        <dbReference type="RuleBase" id="RU364117"/>
    </source>
</evidence>
<evidence type="ECO:0000256" key="1">
    <source>
        <dbReference type="ARBA" id="ARBA00005446"/>
    </source>
</evidence>
<dbReference type="SMART" id="SM00487">
    <property type="entry name" value="DEXDc"/>
    <property type="match status" value="1"/>
</dbReference>
<evidence type="ECO:0000256" key="6">
    <source>
        <dbReference type="ARBA" id="ARBA00034617"/>
    </source>
</evidence>
<dbReference type="SMART" id="SM00490">
    <property type="entry name" value="HELICc"/>
    <property type="match status" value="1"/>
</dbReference>
<dbReference type="InterPro" id="IPR001650">
    <property type="entry name" value="Helicase_C-like"/>
</dbReference>
<feature type="domain" description="Helicase ATP-binding" evidence="9">
    <location>
        <begin position="31"/>
        <end position="206"/>
    </location>
</feature>
<dbReference type="EMBL" id="JALJOS010000024">
    <property type="protein sequence ID" value="KAK9825500.1"/>
    <property type="molecule type" value="Genomic_DNA"/>
</dbReference>
<dbReference type="InterPro" id="IPR004589">
    <property type="entry name" value="DNA_helicase_ATP-dep_RecQ"/>
</dbReference>
<dbReference type="CDD" id="cd17920">
    <property type="entry name" value="DEXHc_RecQ"/>
    <property type="match status" value="1"/>
</dbReference>
<feature type="compositionally biased region" description="Low complexity" evidence="8">
    <location>
        <begin position="573"/>
        <end position="586"/>
    </location>
</feature>
<proteinExistence type="inferred from homology"/>
<keyword evidence="12" id="KW-1185">Reference proteome</keyword>
<accession>A0AAW1QW44</accession>
<keyword evidence="7" id="KW-0539">Nucleus</keyword>
<keyword evidence="5 7" id="KW-0067">ATP-binding</keyword>